<dbReference type="EMBL" id="LQNX01000043">
    <property type="protein sequence ID" value="KXT81448.1"/>
    <property type="molecule type" value="Genomic_DNA"/>
</dbReference>
<reference evidence="1 2" key="1">
    <citation type="submission" date="2016-01" db="EMBL/GenBank/DDBJ databases">
        <title>Highly variable Streptococcus oralis are common among viridans streptococci isolated from primates.</title>
        <authorList>
            <person name="Denapaite D."/>
            <person name="Rieger M."/>
            <person name="Koendgen S."/>
            <person name="Brueckner R."/>
            <person name="Ochigava I."/>
            <person name="Kappeler P."/>
            <person name="Maetz-Rensing K."/>
            <person name="Leendertz F."/>
            <person name="Hakenbeck R."/>
        </authorList>
    </citation>
    <scope>NUCLEOTIDE SEQUENCE [LARGE SCALE GENOMIC DNA]</scope>
    <source>
        <strain evidence="1 2">DD15</strain>
    </source>
</reference>
<protein>
    <submittedName>
        <fullName evidence="1">Putative EsaC-like protein (Listeria type 3)</fullName>
    </submittedName>
</protein>
<dbReference type="InterPro" id="IPR025233">
    <property type="entry name" value="DUF4176"/>
</dbReference>
<proteinExistence type="predicted"/>
<dbReference type="RefSeq" id="WP_061414348.1">
    <property type="nucleotide sequence ID" value="NZ_KQ969521.1"/>
</dbReference>
<dbReference type="Pfam" id="PF13780">
    <property type="entry name" value="DUF4176"/>
    <property type="match status" value="1"/>
</dbReference>
<sequence length="109" mass="12023">MKETTMLPLGSIVILKGNTKKMMIISRVIAVPVKGNIYRFDYGACLYPEGVVGENLIYFNHEDIFKVVQEGYSDEDNDLMLENIAAVIDQTEIPKGNVAELNDVNGLGG</sequence>
<dbReference type="PATRIC" id="fig|1303.78.peg.704"/>
<organism evidence="1 2">
    <name type="scientific">Streptococcus oralis</name>
    <dbReference type="NCBI Taxonomy" id="1303"/>
    <lineage>
        <taxon>Bacteria</taxon>
        <taxon>Bacillati</taxon>
        <taxon>Bacillota</taxon>
        <taxon>Bacilli</taxon>
        <taxon>Lactobacillales</taxon>
        <taxon>Streptococcaceae</taxon>
        <taxon>Streptococcus</taxon>
    </lineage>
</organism>
<accession>A0A139NZT8</accession>
<name>A0A139NZT8_STROR</name>
<gene>
    <name evidence="1" type="ORF">SORDD15_00653</name>
</gene>
<evidence type="ECO:0000313" key="2">
    <source>
        <dbReference type="Proteomes" id="UP000070678"/>
    </source>
</evidence>
<dbReference type="Proteomes" id="UP000070678">
    <property type="component" value="Unassembled WGS sequence"/>
</dbReference>
<dbReference type="AlphaFoldDB" id="A0A139NZT8"/>
<comment type="caution">
    <text evidence="1">The sequence shown here is derived from an EMBL/GenBank/DDBJ whole genome shotgun (WGS) entry which is preliminary data.</text>
</comment>
<evidence type="ECO:0000313" key="1">
    <source>
        <dbReference type="EMBL" id="KXT81448.1"/>
    </source>
</evidence>
<dbReference type="OrthoDB" id="5124454at2"/>